<evidence type="ECO:0000256" key="2">
    <source>
        <dbReference type="ARBA" id="ARBA00012400"/>
    </source>
</evidence>
<evidence type="ECO:0000256" key="4">
    <source>
        <dbReference type="ARBA" id="ARBA00023027"/>
    </source>
</evidence>
<dbReference type="InterPro" id="IPR028161">
    <property type="entry name" value="Met8-like"/>
</dbReference>
<dbReference type="AlphaFoldDB" id="A0A424YSW2"/>
<dbReference type="InterPro" id="IPR042518">
    <property type="entry name" value="SirC_C"/>
</dbReference>
<organism evidence="7 8">
    <name type="scientific">Methanosalsum natronophilum</name>
    <dbReference type="NCBI Taxonomy" id="768733"/>
    <lineage>
        <taxon>Archaea</taxon>
        <taxon>Methanobacteriati</taxon>
        <taxon>Methanobacteriota</taxon>
        <taxon>Stenosarchaea group</taxon>
        <taxon>Methanomicrobia</taxon>
        <taxon>Methanosarcinales</taxon>
        <taxon>Methanosarcinaceae</taxon>
        <taxon>Methanosalsum</taxon>
    </lineage>
</organism>
<dbReference type="GO" id="GO:0004325">
    <property type="term" value="F:ferrochelatase activity"/>
    <property type="evidence" value="ECO:0007669"/>
    <property type="project" value="InterPro"/>
</dbReference>
<dbReference type="PANTHER" id="PTHR35330">
    <property type="entry name" value="SIROHEME BIOSYNTHESIS PROTEIN MET8"/>
    <property type="match status" value="1"/>
</dbReference>
<evidence type="ECO:0000256" key="3">
    <source>
        <dbReference type="ARBA" id="ARBA00023002"/>
    </source>
</evidence>
<dbReference type="SUPFAM" id="SSF75615">
    <property type="entry name" value="Siroheme synthase middle domains-like"/>
    <property type="match status" value="1"/>
</dbReference>
<reference evidence="7 8" key="1">
    <citation type="submission" date="2018-08" db="EMBL/GenBank/DDBJ databases">
        <title>The metabolism and importance of syntrophic acetate oxidation coupled to methane or sulfide production in haloalkaline environments.</title>
        <authorList>
            <person name="Timmers P.H.A."/>
            <person name="Vavourakis C.D."/>
            <person name="Sorokin D.Y."/>
            <person name="Sinninghe Damste J.S."/>
            <person name="Muyzer G."/>
            <person name="Stams A.J.M."/>
            <person name="Plugge C.M."/>
        </authorList>
    </citation>
    <scope>NUCLEOTIDE SEQUENCE [LARGE SCALE GENOMIC DNA]</scope>
    <source>
        <strain evidence="7">MSAO_Arc3</strain>
    </source>
</reference>
<dbReference type="GO" id="GO:0019354">
    <property type="term" value="P:siroheme biosynthetic process"/>
    <property type="evidence" value="ECO:0007669"/>
    <property type="project" value="UniProtKB-UniPathway"/>
</dbReference>
<evidence type="ECO:0000256" key="6">
    <source>
        <dbReference type="ARBA" id="ARBA00047561"/>
    </source>
</evidence>
<dbReference type="SUPFAM" id="SSF51735">
    <property type="entry name" value="NAD(P)-binding Rossmann-fold domains"/>
    <property type="match status" value="1"/>
</dbReference>
<gene>
    <name evidence="7" type="ORF">D5R95_07765</name>
</gene>
<dbReference type="EMBL" id="QZAB01000489">
    <property type="protein sequence ID" value="RQD81938.1"/>
    <property type="molecule type" value="Genomic_DNA"/>
</dbReference>
<comment type="pathway">
    <text evidence="1">Porphyrin-containing compound metabolism; siroheme biosynthesis; sirohydrochlorin from precorrin-2: step 1/1.</text>
</comment>
<evidence type="ECO:0000256" key="1">
    <source>
        <dbReference type="ARBA" id="ARBA00005010"/>
    </source>
</evidence>
<dbReference type="GO" id="GO:0043115">
    <property type="term" value="F:precorrin-2 dehydrogenase activity"/>
    <property type="evidence" value="ECO:0007669"/>
    <property type="project" value="UniProtKB-EC"/>
</dbReference>
<protein>
    <recommendedName>
        <fullName evidence="2">precorrin-2 dehydrogenase</fullName>
        <ecNumber evidence="2">1.3.1.76</ecNumber>
    </recommendedName>
</protein>
<dbReference type="InterPro" id="IPR036291">
    <property type="entry name" value="NAD(P)-bd_dom_sf"/>
</dbReference>
<dbReference type="Pfam" id="PF13241">
    <property type="entry name" value="NAD_binding_7"/>
    <property type="match status" value="1"/>
</dbReference>
<name>A0A424YSW2_9EURY</name>
<dbReference type="NCBIfam" id="TIGR01470">
    <property type="entry name" value="cysG_Nterm"/>
    <property type="match status" value="1"/>
</dbReference>
<dbReference type="PANTHER" id="PTHR35330:SF1">
    <property type="entry name" value="SIROHEME BIOSYNTHESIS PROTEIN MET8"/>
    <property type="match status" value="1"/>
</dbReference>
<evidence type="ECO:0000313" key="7">
    <source>
        <dbReference type="EMBL" id="RQD81938.1"/>
    </source>
</evidence>
<dbReference type="UniPathway" id="UPA00262">
    <property type="reaction ID" value="UER00222"/>
</dbReference>
<evidence type="ECO:0000256" key="5">
    <source>
        <dbReference type="ARBA" id="ARBA00023244"/>
    </source>
</evidence>
<comment type="catalytic activity">
    <reaction evidence="6">
        <text>precorrin-2 + NAD(+) = sirohydrochlorin + NADH + 2 H(+)</text>
        <dbReference type="Rhea" id="RHEA:15613"/>
        <dbReference type="ChEBI" id="CHEBI:15378"/>
        <dbReference type="ChEBI" id="CHEBI:57540"/>
        <dbReference type="ChEBI" id="CHEBI:57945"/>
        <dbReference type="ChEBI" id="CHEBI:58351"/>
        <dbReference type="ChEBI" id="CHEBI:58827"/>
        <dbReference type="EC" id="1.3.1.76"/>
    </reaction>
</comment>
<dbReference type="EC" id="1.3.1.76" evidence="2"/>
<dbReference type="Gene3D" id="1.10.8.610">
    <property type="entry name" value="SirC, precorrin-2 dehydrogenase, C-terminal helical domain-like"/>
    <property type="match status" value="1"/>
</dbReference>
<sequence length="233" mass="26028">MSTSTPSTPNFLPLMIQMDNKEIVIFGGGNVGERKSKLFSQYAKTTVISSEFTDTIKRMGESGQINLVIMDLHSVTDTELNELISTAFIVITATSDVQLNQRIAELAKSSGILVNEVNGPGSDIVVPSIVQRGELCISISSSGSSPALSKFTRYQIERLITPEYADMIRVQHEIRTYLKQNVTEQEKRKDILWTILESKDVWDNLSISYENGYNKALDIAQNEVRTFTNKDPN</sequence>
<dbReference type="Proteomes" id="UP000284763">
    <property type="component" value="Unassembled WGS sequence"/>
</dbReference>
<keyword evidence="3" id="KW-0560">Oxidoreductase</keyword>
<dbReference type="InterPro" id="IPR006367">
    <property type="entry name" value="Sirohaem_synthase_N"/>
</dbReference>
<accession>A0A424YSW2</accession>
<keyword evidence="5" id="KW-0627">Porphyrin biosynthesis</keyword>
<proteinExistence type="predicted"/>
<evidence type="ECO:0000313" key="8">
    <source>
        <dbReference type="Proteomes" id="UP000284763"/>
    </source>
</evidence>
<keyword evidence="4" id="KW-0520">NAD</keyword>
<dbReference type="Gene3D" id="3.40.50.720">
    <property type="entry name" value="NAD(P)-binding Rossmann-like Domain"/>
    <property type="match status" value="1"/>
</dbReference>
<comment type="caution">
    <text evidence="7">The sequence shown here is derived from an EMBL/GenBank/DDBJ whole genome shotgun (WGS) entry which is preliminary data.</text>
</comment>